<evidence type="ECO:0000313" key="10">
    <source>
        <dbReference type="EMBL" id="KUG18965.1"/>
    </source>
</evidence>
<reference evidence="10" key="1">
    <citation type="journal article" date="2015" name="Proc. Natl. Acad. Sci. U.S.A.">
        <title>Networks of energetic and metabolic interactions define dynamics in microbial communities.</title>
        <authorList>
            <person name="Embree M."/>
            <person name="Liu J.K."/>
            <person name="Al-Bassam M.M."/>
            <person name="Zengler K."/>
        </authorList>
    </citation>
    <scope>NUCLEOTIDE SEQUENCE</scope>
</reference>
<evidence type="ECO:0000256" key="6">
    <source>
        <dbReference type="ARBA" id="ARBA00022989"/>
    </source>
</evidence>
<dbReference type="EMBL" id="LNQE01001342">
    <property type="protein sequence ID" value="KUG18965.1"/>
    <property type="molecule type" value="Genomic_DNA"/>
</dbReference>
<keyword evidence="3" id="KW-0813">Transport</keyword>
<dbReference type="Pfam" id="PF02386">
    <property type="entry name" value="TrkH"/>
    <property type="match status" value="1"/>
</dbReference>
<keyword evidence="8 9" id="KW-0472">Membrane</keyword>
<dbReference type="InterPro" id="IPR003445">
    <property type="entry name" value="Cat_transpt"/>
</dbReference>
<comment type="subcellular location">
    <subcellularLocation>
        <location evidence="1">Cell membrane</location>
        <topology evidence="1">Multi-pass membrane protein</topology>
    </subcellularLocation>
</comment>
<name>A0A0W8FDK9_9ZZZZ</name>
<protein>
    <submittedName>
        <fullName evidence="10">Potassium uptake protein trkh</fullName>
    </submittedName>
</protein>
<evidence type="ECO:0000256" key="7">
    <source>
        <dbReference type="ARBA" id="ARBA00023065"/>
    </source>
</evidence>
<evidence type="ECO:0000256" key="8">
    <source>
        <dbReference type="ARBA" id="ARBA00023136"/>
    </source>
</evidence>
<evidence type="ECO:0000256" key="4">
    <source>
        <dbReference type="ARBA" id="ARBA00022475"/>
    </source>
</evidence>
<comment type="similarity">
    <text evidence="2">Belongs to the TrkH potassium transport family.</text>
</comment>
<feature type="transmembrane region" description="Helical" evidence="9">
    <location>
        <begin position="186"/>
        <end position="206"/>
    </location>
</feature>
<dbReference type="GO" id="GO:0005886">
    <property type="term" value="C:plasma membrane"/>
    <property type="evidence" value="ECO:0007669"/>
    <property type="project" value="UniProtKB-SubCell"/>
</dbReference>
<accession>A0A0W8FDK9</accession>
<feature type="transmembrane region" description="Helical" evidence="9">
    <location>
        <begin position="459"/>
        <end position="481"/>
    </location>
</feature>
<evidence type="ECO:0000256" key="9">
    <source>
        <dbReference type="SAM" id="Phobius"/>
    </source>
</evidence>
<dbReference type="PANTHER" id="PTHR32024:SF2">
    <property type="entry name" value="TRK SYSTEM POTASSIUM UPTAKE PROTEIN TRKG-RELATED"/>
    <property type="match status" value="1"/>
</dbReference>
<feature type="transmembrane region" description="Helical" evidence="9">
    <location>
        <begin position="325"/>
        <end position="350"/>
    </location>
</feature>
<feature type="transmembrane region" description="Helical" evidence="9">
    <location>
        <begin position="73"/>
        <end position="94"/>
    </location>
</feature>
<evidence type="ECO:0000256" key="5">
    <source>
        <dbReference type="ARBA" id="ARBA00022692"/>
    </source>
</evidence>
<feature type="transmembrane region" description="Helical" evidence="9">
    <location>
        <begin position="41"/>
        <end position="61"/>
    </location>
</feature>
<feature type="transmembrane region" description="Helical" evidence="9">
    <location>
        <begin position="17"/>
        <end position="35"/>
    </location>
</feature>
<gene>
    <name evidence="10" type="ORF">ASZ90_011323</name>
</gene>
<evidence type="ECO:0000256" key="2">
    <source>
        <dbReference type="ARBA" id="ARBA00009137"/>
    </source>
</evidence>
<comment type="caution">
    <text evidence="10">The sequence shown here is derived from an EMBL/GenBank/DDBJ whole genome shotgun (WGS) entry which is preliminary data.</text>
</comment>
<organism evidence="10">
    <name type="scientific">hydrocarbon metagenome</name>
    <dbReference type="NCBI Taxonomy" id="938273"/>
    <lineage>
        <taxon>unclassified sequences</taxon>
        <taxon>metagenomes</taxon>
        <taxon>ecological metagenomes</taxon>
    </lineage>
</organism>
<keyword evidence="7" id="KW-0406">Ion transport</keyword>
<evidence type="ECO:0000256" key="1">
    <source>
        <dbReference type="ARBA" id="ARBA00004651"/>
    </source>
</evidence>
<dbReference type="GO" id="GO:0030001">
    <property type="term" value="P:metal ion transport"/>
    <property type="evidence" value="ECO:0007669"/>
    <property type="project" value="UniProtKB-ARBA"/>
</dbReference>
<feature type="transmembrane region" description="Helical" evidence="9">
    <location>
        <begin position="239"/>
        <end position="258"/>
    </location>
</feature>
<sequence>MDRIGHFSIIAHDMGPILRYISIATAVPLLIAVIYREWDMLLPMASVPIAFFVLGSLLMLIPRKEREPPLSTALIAVALIWLIAAIIGALPFTLGTGMPYLDSVFESMSGWTDTGLTLVPSIDTTPRTLLFWRSLMQWFGGIGIVAFTVALATRSGLSQFRLYRSEGRTEAFMPSVVATGIEMWKIYMVLTAGGIGLILLSGIGVWDSVNIALVAIATGGFSVRAEGIAFYNSQLLELLIIPVMIAGALPFKIYYYMYRNRRVSFFGDEQARLLFMIVALGIVVITWDLITLTGADPYTALRQGLFMTVAAATSTGFQNASPNEWASVTVLFITMLMVIGGSSGSTAGGIKLSRVVLAGRSLFWWFRRMFVSGKVLVPFKYEGKVIPKNVADLEISRNMLIIMLYFLIIFASTILVMHLHPTGFDSEHVIFEVVSAMCNNGISTGFVSPDMAASAKIMFIWIMWIGRLEIIPILIFILGILKRIE</sequence>
<evidence type="ECO:0000256" key="3">
    <source>
        <dbReference type="ARBA" id="ARBA00022448"/>
    </source>
</evidence>
<dbReference type="AlphaFoldDB" id="A0A0W8FDK9"/>
<keyword evidence="5 9" id="KW-0812">Transmembrane</keyword>
<keyword evidence="6 9" id="KW-1133">Transmembrane helix</keyword>
<feature type="transmembrane region" description="Helical" evidence="9">
    <location>
        <begin position="135"/>
        <end position="153"/>
    </location>
</feature>
<keyword evidence="4" id="KW-1003">Cell membrane</keyword>
<feature type="transmembrane region" description="Helical" evidence="9">
    <location>
        <begin position="399"/>
        <end position="417"/>
    </location>
</feature>
<dbReference type="GO" id="GO:0008324">
    <property type="term" value="F:monoatomic cation transmembrane transporter activity"/>
    <property type="evidence" value="ECO:0007669"/>
    <property type="project" value="InterPro"/>
</dbReference>
<dbReference type="PANTHER" id="PTHR32024">
    <property type="entry name" value="TRK SYSTEM POTASSIUM UPTAKE PROTEIN TRKG-RELATED"/>
    <property type="match status" value="1"/>
</dbReference>
<proteinExistence type="inferred from homology"/>
<feature type="transmembrane region" description="Helical" evidence="9">
    <location>
        <begin position="270"/>
        <end position="290"/>
    </location>
</feature>